<sequence>MRHLQEQIKIDIISYNLLLPDLSVPDVSGFLPISPDDSHNNESLVYVKDLSNDVKRMYHEAEIKWNEIESKGKENFNETWHSIQLLNKIALRGEDCDYVTDVKSNLNRHMDWKHGKKRKKLLNIFNRFLQRHTTTTSIYKITKKTQEDEAILCYWSKTNVISLFQVSFPRIPKVRSHFNIDPIFVVPPVKGVGVGHKKGFLEGKKEGKLSLIGLSEIFSFAASDYQEITAELNDRHLLACGHWSNSENVFVPSDNSTESRAPSPERFQTSQEIHVLNYLNEATTFSH</sequence>
<dbReference type="AlphaFoldDB" id="A0A8J2W1H8"/>
<dbReference type="EMBL" id="CAKKLH010000053">
    <property type="protein sequence ID" value="CAH0101143.1"/>
    <property type="molecule type" value="Genomic_DNA"/>
</dbReference>
<protein>
    <submittedName>
        <fullName evidence="1">Uncharacterized protein</fullName>
    </submittedName>
</protein>
<evidence type="ECO:0000313" key="2">
    <source>
        <dbReference type="Proteomes" id="UP000789390"/>
    </source>
</evidence>
<organism evidence="1 2">
    <name type="scientific">Daphnia galeata</name>
    <dbReference type="NCBI Taxonomy" id="27404"/>
    <lineage>
        <taxon>Eukaryota</taxon>
        <taxon>Metazoa</taxon>
        <taxon>Ecdysozoa</taxon>
        <taxon>Arthropoda</taxon>
        <taxon>Crustacea</taxon>
        <taxon>Branchiopoda</taxon>
        <taxon>Diplostraca</taxon>
        <taxon>Cladocera</taxon>
        <taxon>Anomopoda</taxon>
        <taxon>Daphniidae</taxon>
        <taxon>Daphnia</taxon>
    </lineage>
</organism>
<reference evidence="1" key="1">
    <citation type="submission" date="2021-11" db="EMBL/GenBank/DDBJ databases">
        <authorList>
            <person name="Schell T."/>
        </authorList>
    </citation>
    <scope>NUCLEOTIDE SEQUENCE</scope>
    <source>
        <strain evidence="1">M5</strain>
    </source>
</reference>
<comment type="caution">
    <text evidence="1">The sequence shown here is derived from an EMBL/GenBank/DDBJ whole genome shotgun (WGS) entry which is preliminary data.</text>
</comment>
<proteinExistence type="predicted"/>
<keyword evidence="2" id="KW-1185">Reference proteome</keyword>
<name>A0A8J2W1H8_9CRUS</name>
<evidence type="ECO:0000313" key="1">
    <source>
        <dbReference type="EMBL" id="CAH0101143.1"/>
    </source>
</evidence>
<accession>A0A8J2W1H8</accession>
<dbReference type="Proteomes" id="UP000789390">
    <property type="component" value="Unassembled WGS sequence"/>
</dbReference>
<gene>
    <name evidence="1" type="ORF">DGAL_LOCUS3470</name>
</gene>